<evidence type="ECO:0000256" key="2">
    <source>
        <dbReference type="ARBA" id="ARBA00006434"/>
    </source>
</evidence>
<comment type="catalytic activity">
    <reaction evidence="14">
        <text>D-glucose(out) + 2 Na(+)(out) = D-glucose(in) + 2 Na(+)(in)</text>
        <dbReference type="Rhea" id="RHEA:70495"/>
        <dbReference type="ChEBI" id="CHEBI:4167"/>
        <dbReference type="ChEBI" id="CHEBI:29101"/>
    </reaction>
</comment>
<proteinExistence type="inferred from homology"/>
<evidence type="ECO:0000256" key="6">
    <source>
        <dbReference type="ARBA" id="ARBA00022703"/>
    </source>
</evidence>
<feature type="transmembrane region" description="Helical" evidence="22">
    <location>
        <begin position="655"/>
        <end position="680"/>
    </location>
</feature>
<evidence type="ECO:0000256" key="17">
    <source>
        <dbReference type="ARBA" id="ARBA00039861"/>
    </source>
</evidence>
<dbReference type="Proteomes" id="UP000197619">
    <property type="component" value="Unassembled WGS sequence"/>
</dbReference>
<feature type="compositionally biased region" description="Pro residues" evidence="21">
    <location>
        <begin position="810"/>
        <end position="820"/>
    </location>
</feature>
<feature type="transmembrane region" description="Helical" evidence="22">
    <location>
        <begin position="142"/>
        <end position="168"/>
    </location>
</feature>
<comment type="caution">
    <text evidence="23">The sequence shown here is derived from an EMBL/GenBank/DDBJ whole genome shotgun (WGS) entry which is preliminary data.</text>
</comment>
<reference evidence="23 24" key="1">
    <citation type="submission" date="2017-05" db="EMBL/GenBank/DDBJ databases">
        <title>Genome of assembly of the Bengalese finch, Lonchura striata domestica.</title>
        <authorList>
            <person name="Colquitt B.M."/>
            <person name="Brainard M.S."/>
        </authorList>
    </citation>
    <scope>NUCLEOTIDE SEQUENCE [LARGE SCALE GENOMIC DNA]</scope>
    <source>
        <strain evidence="23">White83orange57</strain>
    </source>
</reference>
<evidence type="ECO:0000256" key="15">
    <source>
        <dbReference type="ARBA" id="ARBA00036849"/>
    </source>
</evidence>
<feature type="transmembrane region" description="Helical" evidence="22">
    <location>
        <begin position="867"/>
        <end position="886"/>
    </location>
</feature>
<dbReference type="InterPro" id="IPR001734">
    <property type="entry name" value="Na/solute_symporter"/>
</dbReference>
<dbReference type="PANTHER" id="PTHR11819">
    <property type="entry name" value="SOLUTE CARRIER FAMILY 5"/>
    <property type="match status" value="1"/>
</dbReference>
<evidence type="ECO:0000256" key="22">
    <source>
        <dbReference type="SAM" id="Phobius"/>
    </source>
</evidence>
<evidence type="ECO:0000256" key="14">
    <source>
        <dbReference type="ARBA" id="ARBA00036672"/>
    </source>
</evidence>
<comment type="subcellular location">
    <subcellularLocation>
        <location evidence="1">Apical cell membrane</location>
        <topology evidence="1">Multi-pass membrane protein</topology>
    </subcellularLocation>
</comment>
<evidence type="ECO:0000256" key="8">
    <source>
        <dbReference type="ARBA" id="ARBA00022989"/>
    </source>
</evidence>
<evidence type="ECO:0000256" key="5">
    <source>
        <dbReference type="ARBA" id="ARBA00022692"/>
    </source>
</evidence>
<evidence type="ECO:0000256" key="12">
    <source>
        <dbReference type="ARBA" id="ARBA00023201"/>
    </source>
</evidence>
<evidence type="ECO:0000256" key="19">
    <source>
        <dbReference type="ARBA" id="ARBA00043206"/>
    </source>
</evidence>
<feature type="transmembrane region" description="Helical" evidence="22">
    <location>
        <begin position="497"/>
        <end position="518"/>
    </location>
</feature>
<protein>
    <recommendedName>
        <fullName evidence="17">Sodium/myo-inositol cotransporter 2</fullName>
    </recommendedName>
    <alternativeName>
        <fullName evidence="19">Sodium/myo-inositol transporter 2</fullName>
    </alternativeName>
    <alternativeName>
        <fullName evidence="18">Solute carrier family 5 member 11</fullName>
    </alternativeName>
</protein>
<evidence type="ECO:0000313" key="23">
    <source>
        <dbReference type="EMBL" id="OWK50159.1"/>
    </source>
</evidence>
<dbReference type="AlphaFoldDB" id="A0A218U8U7"/>
<evidence type="ECO:0000256" key="4">
    <source>
        <dbReference type="ARBA" id="ARBA00022475"/>
    </source>
</evidence>
<dbReference type="Gene3D" id="1.20.1730.10">
    <property type="entry name" value="Sodium/glucose cotransporter"/>
    <property type="match status" value="2"/>
</dbReference>
<evidence type="ECO:0000256" key="3">
    <source>
        <dbReference type="ARBA" id="ARBA00022448"/>
    </source>
</evidence>
<keyword evidence="8 22" id="KW-1133">Transmembrane helix</keyword>
<feature type="transmembrane region" description="Helical" evidence="22">
    <location>
        <begin position="560"/>
        <end position="582"/>
    </location>
</feature>
<feature type="transmembrane region" description="Helical" evidence="22">
    <location>
        <begin position="394"/>
        <end position="413"/>
    </location>
</feature>
<feature type="region of interest" description="Disordered" evidence="21">
    <location>
        <begin position="770"/>
        <end position="820"/>
    </location>
</feature>
<evidence type="ECO:0000256" key="18">
    <source>
        <dbReference type="ARBA" id="ARBA00042834"/>
    </source>
</evidence>
<evidence type="ECO:0000256" key="1">
    <source>
        <dbReference type="ARBA" id="ARBA00004424"/>
    </source>
</evidence>
<evidence type="ECO:0000256" key="21">
    <source>
        <dbReference type="SAM" id="MobiDB-lite"/>
    </source>
</evidence>
<keyword evidence="11 22" id="KW-0472">Membrane</keyword>
<keyword evidence="6" id="KW-0053">Apoptosis</keyword>
<dbReference type="InterPro" id="IPR038377">
    <property type="entry name" value="Na/Glc_symporter_sf"/>
</dbReference>
<feature type="transmembrane region" description="Helical" evidence="22">
    <location>
        <begin position="458"/>
        <end position="476"/>
    </location>
</feature>
<keyword evidence="24" id="KW-1185">Reference proteome</keyword>
<dbReference type="GO" id="GO:0016324">
    <property type="term" value="C:apical plasma membrane"/>
    <property type="evidence" value="ECO:0007669"/>
    <property type="project" value="UniProtKB-SubCell"/>
</dbReference>
<evidence type="ECO:0000256" key="11">
    <source>
        <dbReference type="ARBA" id="ARBA00023136"/>
    </source>
</evidence>
<dbReference type="GO" id="GO:0005412">
    <property type="term" value="F:D-glucose:sodium symporter activity"/>
    <property type="evidence" value="ECO:0007669"/>
    <property type="project" value="TreeGrafter"/>
</dbReference>
<evidence type="ECO:0000256" key="9">
    <source>
        <dbReference type="ARBA" id="ARBA00023053"/>
    </source>
</evidence>
<evidence type="ECO:0000313" key="24">
    <source>
        <dbReference type="Proteomes" id="UP000197619"/>
    </source>
</evidence>
<dbReference type="Pfam" id="PF00474">
    <property type="entry name" value="SSF"/>
    <property type="match status" value="3"/>
</dbReference>
<feature type="transmembrane region" description="Helical" evidence="22">
    <location>
        <begin position="102"/>
        <end position="121"/>
    </location>
</feature>
<gene>
    <name evidence="23" type="primary">SLC5A11</name>
    <name evidence="23" type="ORF">RLOC_00012872</name>
</gene>
<feature type="transmembrane region" description="Helical" evidence="22">
    <location>
        <begin position="28"/>
        <end position="45"/>
    </location>
</feature>
<keyword evidence="12" id="KW-0739">Sodium transport</keyword>
<keyword evidence="4" id="KW-1003">Cell membrane</keyword>
<comment type="catalytic activity">
    <reaction evidence="16">
        <text>D-xylose(out) + 2 Na(+)(out) = D-xylose(in) + 2 Na(+)(in)</text>
        <dbReference type="Rhea" id="RHEA:73367"/>
        <dbReference type="ChEBI" id="CHEBI:29101"/>
        <dbReference type="ChEBI" id="CHEBI:53455"/>
    </reaction>
</comment>
<dbReference type="GO" id="GO:0006915">
    <property type="term" value="P:apoptotic process"/>
    <property type="evidence" value="ECO:0007669"/>
    <property type="project" value="UniProtKB-KW"/>
</dbReference>
<feature type="transmembrane region" description="Helical" evidence="22">
    <location>
        <begin position="687"/>
        <end position="709"/>
    </location>
</feature>
<evidence type="ECO:0000256" key="16">
    <source>
        <dbReference type="ARBA" id="ARBA00036976"/>
    </source>
</evidence>
<feature type="transmembrane region" description="Helical" evidence="22">
    <location>
        <begin position="729"/>
        <end position="751"/>
    </location>
</feature>
<evidence type="ECO:0000256" key="13">
    <source>
        <dbReference type="ARBA" id="ARBA00036654"/>
    </source>
</evidence>
<organism evidence="23 24">
    <name type="scientific">Lonchura striata</name>
    <name type="common">white-rumped munia</name>
    <dbReference type="NCBI Taxonomy" id="40157"/>
    <lineage>
        <taxon>Eukaryota</taxon>
        <taxon>Metazoa</taxon>
        <taxon>Chordata</taxon>
        <taxon>Craniata</taxon>
        <taxon>Vertebrata</taxon>
        <taxon>Euteleostomi</taxon>
        <taxon>Archelosauria</taxon>
        <taxon>Archosauria</taxon>
        <taxon>Dinosauria</taxon>
        <taxon>Saurischia</taxon>
        <taxon>Theropoda</taxon>
        <taxon>Coelurosauria</taxon>
        <taxon>Aves</taxon>
        <taxon>Neognathae</taxon>
        <taxon>Neoaves</taxon>
        <taxon>Telluraves</taxon>
        <taxon>Australaves</taxon>
        <taxon>Passeriformes</taxon>
        <taxon>Passeroidea</taxon>
        <taxon>Estrildidae</taxon>
        <taxon>Estrildinae</taxon>
        <taxon>Lonchura</taxon>
    </lineage>
</organism>
<keyword evidence="7" id="KW-0769">Symport</keyword>
<feature type="transmembrane region" description="Helical" evidence="22">
    <location>
        <begin position="174"/>
        <end position="195"/>
    </location>
</feature>
<evidence type="ECO:0000256" key="20">
    <source>
        <dbReference type="ARBA" id="ARBA00045715"/>
    </source>
</evidence>
<name>A0A218U8U7_9PASE</name>
<keyword evidence="10" id="KW-0406">Ion transport</keyword>
<accession>A0A218U8U7</accession>
<comment type="catalytic activity">
    <reaction evidence="15">
        <text>1D-chiro-inositol(out) + 2 Na(+)(out) = 1D-chiro-inositol(in) + 2 Na(+)(in)</text>
        <dbReference type="Rhea" id="RHEA:73315"/>
        <dbReference type="ChEBI" id="CHEBI:27372"/>
        <dbReference type="ChEBI" id="CHEBI:29101"/>
    </reaction>
</comment>
<keyword evidence="3" id="KW-0813">Transport</keyword>
<dbReference type="NCBIfam" id="TIGR00813">
    <property type="entry name" value="sss"/>
    <property type="match status" value="1"/>
</dbReference>
<dbReference type="EMBL" id="MUZQ01000604">
    <property type="protein sequence ID" value="OWK50159.1"/>
    <property type="molecule type" value="Genomic_DNA"/>
</dbReference>
<comment type="similarity">
    <text evidence="2">Belongs to the sodium:solute symporter (SSF) (TC 2.A.21) family.</text>
</comment>
<evidence type="ECO:0000256" key="7">
    <source>
        <dbReference type="ARBA" id="ARBA00022847"/>
    </source>
</evidence>
<keyword evidence="9" id="KW-0915">Sodium</keyword>
<dbReference type="PROSITE" id="PS50283">
    <property type="entry name" value="NA_SOLUT_SYMP_3"/>
    <property type="match status" value="1"/>
</dbReference>
<comment type="catalytic activity">
    <reaction evidence="13">
        <text>myo-inositol(out) + 2 Na(+)(out) = myo-inositol(in) + 2 Na(+)(in)</text>
        <dbReference type="Rhea" id="RHEA:72987"/>
        <dbReference type="ChEBI" id="CHEBI:17268"/>
        <dbReference type="ChEBI" id="CHEBI:29101"/>
    </reaction>
</comment>
<sequence>MEPSGVPPASVSPSWDVFPQQTLEPVDIAVLVLYFLFVLAVGLWSMWKTQRSTVKGYFLAGGQMVWWPVGASLFASNVGSGHFIGLAGSGAASGIAATAYEWNGMFCVLVLAWLFLPIYIASGVTTMPEYLQRRFGGKRIQIFLAILYLFIYIFTKISVDMYAGALFIQQALHWDLYIAVAGLLAITAVYTVSALTSTDLTLTSTDLTLTSTDLTLTRTDLTLTSADLTLTKLTSADLTLTSADLTLTSTDLTLTRTDLTLTSADLTLTSADLTLTKLTSADLTLTSADLTLTSTDLTLTRTDLTLTSADLTLTKLLLLLAHSDKIVTRDDSNPQKFQSVIGQGCPQHGQNPPAGLRAGTCAKCEVLWQGKPSSCQFVPLCSPGGLAAVIYTDALQTLIMLIGAMSLMVFSFIEVGGLEGLQAKYFGAIPSIRKENSSCGLPREDAFHIFRDPVDSDLPWPGVLVGMTIPSLWYWCTDQVIVQRALAAKNLSHAKGGSLMTSYLKILPLFMMVMPGMISRVLFPDLVACADPEICQKICGNPSGCSDIAYPKLVLELLPVGLRGLMMSVMIAALMSSLTSIFNSSSTIFTMDLWKHFRPRCSEWELMIVGRWDGLEQSLGTNPSWAQLPRVFVLLLTVVSILWIPLVQAGQGGQLFIYIQSISSYLQPPVAVVFILGCFWRRANEKGAFWGLLLGLLLGAARLALDFGYPEPRCGEPDARPGLLKHLHYLYFSMVLGAATALAVLVVSVATEPPAPEMVSRLTWFTRGDAPARQEPAGSAGPAPLQLELSPGAESSPDGGTASPAQGTRPPWPGSAPSLPPGAGGSWKLLSTVLWLCGMERRQEGPEGLPRAEPAGSLEEEPLPKRVLDANLLLCVCAGLFLWAYFA</sequence>
<dbReference type="PANTHER" id="PTHR11819:SF171">
    <property type="entry name" value="SODIUM_MYO-INOSITOL COTRANSPORTER 2"/>
    <property type="match status" value="1"/>
</dbReference>
<feature type="transmembrane region" description="Helical" evidence="22">
    <location>
        <begin position="631"/>
        <end position="649"/>
    </location>
</feature>
<evidence type="ECO:0000256" key="10">
    <source>
        <dbReference type="ARBA" id="ARBA00023065"/>
    </source>
</evidence>
<comment type="function">
    <text evidence="20">Involved in the sodium-dependent cotransport of myo-inositol (MI) with a Na(+):MI stoichiometry of 2:1. Exclusively responsible for apical MI transport and absorption in intestine. Can also transport D-chiro-inositol (DCI) but not L-fucose. Exhibits stereospecific cotransport of both D-glucose and D-xylose. May induce apoptosis through the TNF-alpha, PDCD1 pathway. May play a role in the regulation of MI concentration in serum, involving reabsorption in at least the proximal tubule of the kidney.</text>
</comment>
<keyword evidence="5 22" id="KW-0812">Transmembrane</keyword>